<dbReference type="AlphaFoldDB" id="A0A212J8E9"/>
<dbReference type="PIRSF" id="PIRSF004505">
    <property type="entry name" value="MT_bac"/>
    <property type="match status" value="1"/>
</dbReference>
<dbReference type="InterPro" id="IPR029026">
    <property type="entry name" value="tRNA_m1G_MTases_N"/>
</dbReference>
<accession>A0A212J8E9</accession>
<keyword evidence="1 5" id="KW-0489">Methyltransferase</keyword>
<evidence type="ECO:0000256" key="1">
    <source>
        <dbReference type="ARBA" id="ARBA00022603"/>
    </source>
</evidence>
<dbReference type="GO" id="GO:0005737">
    <property type="term" value="C:cytoplasm"/>
    <property type="evidence" value="ECO:0007669"/>
    <property type="project" value="UniProtKB-SubCell"/>
</dbReference>
<protein>
    <recommendedName>
        <fullName evidence="5">Ribosomal RNA large subunit methyltransferase H</fullName>
        <ecNumber evidence="5">2.1.1.177</ecNumber>
    </recommendedName>
    <alternativeName>
        <fullName evidence="5">23S rRNA (pseudouridine1915-N3)-methyltransferase</fullName>
    </alternativeName>
    <alternativeName>
        <fullName evidence="5">23S rRNA m3Psi1915 methyltransferase</fullName>
    </alternativeName>
    <alternativeName>
        <fullName evidence="5">rRNA (pseudouridine-N3-)-methyltransferase RlmH</fullName>
    </alternativeName>
</protein>
<evidence type="ECO:0000256" key="4">
    <source>
        <dbReference type="ARBA" id="ARBA00038303"/>
    </source>
</evidence>
<gene>
    <name evidence="5 6" type="primary">rlmH</name>
    <name evidence="6" type="ORF">KL86DPRO_10914</name>
</gene>
<feature type="binding site" evidence="5">
    <location>
        <begin position="122"/>
        <end position="127"/>
    </location>
    <ligand>
        <name>S-adenosyl-L-methionine</name>
        <dbReference type="ChEBI" id="CHEBI:59789"/>
    </ligand>
</feature>
<comment type="catalytic activity">
    <reaction evidence="5">
        <text>pseudouridine(1915) in 23S rRNA + S-adenosyl-L-methionine = N(3)-methylpseudouridine(1915) in 23S rRNA + S-adenosyl-L-homocysteine + H(+)</text>
        <dbReference type="Rhea" id="RHEA:42752"/>
        <dbReference type="Rhea" id="RHEA-COMP:10221"/>
        <dbReference type="Rhea" id="RHEA-COMP:10222"/>
        <dbReference type="ChEBI" id="CHEBI:15378"/>
        <dbReference type="ChEBI" id="CHEBI:57856"/>
        <dbReference type="ChEBI" id="CHEBI:59789"/>
        <dbReference type="ChEBI" id="CHEBI:65314"/>
        <dbReference type="ChEBI" id="CHEBI:74486"/>
        <dbReference type="EC" id="2.1.1.177"/>
    </reaction>
</comment>
<keyword evidence="3 5" id="KW-0949">S-adenosyl-L-methionine</keyword>
<comment type="similarity">
    <text evidence="4 5">Belongs to the RNA methyltransferase RlmH family.</text>
</comment>
<dbReference type="GO" id="GO:0070038">
    <property type="term" value="F:rRNA (pseudouridine-N3-)-methyltransferase activity"/>
    <property type="evidence" value="ECO:0007669"/>
    <property type="project" value="UniProtKB-UniRule"/>
</dbReference>
<dbReference type="HAMAP" id="MF_00658">
    <property type="entry name" value="23SrRNA_methyltr_H"/>
    <property type="match status" value="1"/>
</dbReference>
<name>A0A212J8E9_9DELT</name>
<keyword evidence="5" id="KW-0963">Cytoplasm</keyword>
<sequence>MPQIHLIAVGRLREPHWKAAAEAYAKRLKHGYELIETVVKDGDATLSAADRTALEGDRILQALKGNLMPVCLDEHGEALTSALFARFIQQCFDTARTPCFIIGGAYGLARPVKERAAKLLSLGPMTLPHELARVLLLEQLYRADSIMRGRPYHHE</sequence>
<evidence type="ECO:0000256" key="3">
    <source>
        <dbReference type="ARBA" id="ARBA00022691"/>
    </source>
</evidence>
<dbReference type="Pfam" id="PF02590">
    <property type="entry name" value="SPOUT_MTase"/>
    <property type="match status" value="1"/>
</dbReference>
<dbReference type="PANTHER" id="PTHR33603:SF1">
    <property type="entry name" value="RIBOSOMAL RNA LARGE SUBUNIT METHYLTRANSFERASE H"/>
    <property type="match status" value="1"/>
</dbReference>
<dbReference type="EMBL" id="FLUQ01000001">
    <property type="protein sequence ID" value="SBV95696.1"/>
    <property type="molecule type" value="Genomic_DNA"/>
</dbReference>
<dbReference type="SUPFAM" id="SSF75217">
    <property type="entry name" value="alpha/beta knot"/>
    <property type="match status" value="1"/>
</dbReference>
<dbReference type="InterPro" id="IPR003742">
    <property type="entry name" value="RlmH-like"/>
</dbReference>
<comment type="subunit">
    <text evidence="5">Homodimer.</text>
</comment>
<keyword evidence="5" id="KW-0698">rRNA processing</keyword>
<feature type="binding site" evidence="5">
    <location>
        <position position="103"/>
    </location>
    <ligand>
        <name>S-adenosyl-L-methionine</name>
        <dbReference type="ChEBI" id="CHEBI:59789"/>
    </ligand>
</feature>
<comment type="function">
    <text evidence="5">Specifically methylates the pseudouridine at position 1915 (m3Psi1915) in 23S rRNA.</text>
</comment>
<evidence type="ECO:0000256" key="5">
    <source>
        <dbReference type="HAMAP-Rule" id="MF_00658"/>
    </source>
</evidence>
<reference evidence="6" key="1">
    <citation type="submission" date="2016-04" db="EMBL/GenBank/DDBJ databases">
        <authorList>
            <person name="Evans L.H."/>
            <person name="Alamgir A."/>
            <person name="Owens N."/>
            <person name="Weber N.D."/>
            <person name="Virtaneva K."/>
            <person name="Barbian K."/>
            <person name="Babar A."/>
            <person name="Rosenke K."/>
        </authorList>
    </citation>
    <scope>NUCLEOTIDE SEQUENCE</scope>
    <source>
        <strain evidence="6">86</strain>
    </source>
</reference>
<keyword evidence="2 5" id="KW-0808">Transferase</keyword>
<evidence type="ECO:0000313" key="6">
    <source>
        <dbReference type="EMBL" id="SBV95696.1"/>
    </source>
</evidence>
<proteinExistence type="inferred from homology"/>
<dbReference type="CDD" id="cd18081">
    <property type="entry name" value="RlmH-like"/>
    <property type="match status" value="1"/>
</dbReference>
<organism evidence="6">
    <name type="scientific">uncultured delta proteobacterium</name>
    <dbReference type="NCBI Taxonomy" id="34034"/>
    <lineage>
        <taxon>Bacteria</taxon>
        <taxon>Deltaproteobacteria</taxon>
        <taxon>environmental samples</taxon>
    </lineage>
</organism>
<comment type="subcellular location">
    <subcellularLocation>
        <location evidence="5">Cytoplasm</location>
    </subcellularLocation>
</comment>
<dbReference type="PANTHER" id="PTHR33603">
    <property type="entry name" value="METHYLTRANSFERASE"/>
    <property type="match status" value="1"/>
</dbReference>
<dbReference type="Gene3D" id="3.40.1280.10">
    <property type="match status" value="1"/>
</dbReference>
<dbReference type="EC" id="2.1.1.177" evidence="5"/>
<dbReference type="InterPro" id="IPR029028">
    <property type="entry name" value="Alpha/beta_knot_MTases"/>
</dbReference>
<evidence type="ECO:0000256" key="2">
    <source>
        <dbReference type="ARBA" id="ARBA00022679"/>
    </source>
</evidence>
<feature type="binding site" evidence="5">
    <location>
        <position position="72"/>
    </location>
    <ligand>
        <name>S-adenosyl-L-methionine</name>
        <dbReference type="ChEBI" id="CHEBI:59789"/>
    </ligand>
</feature>